<feature type="transmembrane region" description="Helical" evidence="7">
    <location>
        <begin position="152"/>
        <end position="170"/>
    </location>
</feature>
<feature type="transmembrane region" description="Helical" evidence="7">
    <location>
        <begin position="12"/>
        <end position="28"/>
    </location>
</feature>
<evidence type="ECO:0000256" key="1">
    <source>
        <dbReference type="ARBA" id="ARBA00004127"/>
    </source>
</evidence>
<evidence type="ECO:0000256" key="6">
    <source>
        <dbReference type="RuleBase" id="RU000320"/>
    </source>
</evidence>
<evidence type="ECO:0000256" key="7">
    <source>
        <dbReference type="SAM" id="Phobius"/>
    </source>
</evidence>
<dbReference type="PANTHER" id="PTHR42829:SF2">
    <property type="entry name" value="NADH-UBIQUINONE OXIDOREDUCTASE CHAIN 5"/>
    <property type="match status" value="1"/>
</dbReference>
<keyword evidence="3 7" id="KW-1133">Transmembrane helix</keyword>
<comment type="subcellular location">
    <subcellularLocation>
        <location evidence="1">Endomembrane system</location>
        <topology evidence="1">Multi-pass membrane protein</topology>
    </subcellularLocation>
    <subcellularLocation>
        <location evidence="6">Membrane</location>
        <topology evidence="6">Multi-pass membrane protein</topology>
    </subcellularLocation>
</comment>
<dbReference type="InterPro" id="IPR001750">
    <property type="entry name" value="ND/Mrp_TM"/>
</dbReference>
<organism evidence="10 11">
    <name type="scientific">Lyngbya confervoides BDU141951</name>
    <dbReference type="NCBI Taxonomy" id="1574623"/>
    <lineage>
        <taxon>Bacteria</taxon>
        <taxon>Bacillati</taxon>
        <taxon>Cyanobacteriota</taxon>
        <taxon>Cyanophyceae</taxon>
        <taxon>Oscillatoriophycideae</taxon>
        <taxon>Oscillatoriales</taxon>
        <taxon>Microcoleaceae</taxon>
        <taxon>Lyngbya</taxon>
    </lineage>
</organism>
<dbReference type="Proteomes" id="UP000031561">
    <property type="component" value="Unassembled WGS sequence"/>
</dbReference>
<dbReference type="RefSeq" id="WP_166281857.1">
    <property type="nucleotide sequence ID" value="NZ_JTHE03000053.1"/>
</dbReference>
<accession>A0ABD4T323</accession>
<dbReference type="PANTHER" id="PTHR42829">
    <property type="entry name" value="NADH-UBIQUINONE OXIDOREDUCTASE CHAIN 5"/>
    <property type="match status" value="1"/>
</dbReference>
<comment type="function">
    <text evidence="5">NDH-1 shuttles electrons from NAD(P)H, via FMN and iron-sulfur (Fe-S) centers, to quinones in the respiratory chain. The immediate electron acceptor for the enzyme in this species is believed to be plastoquinone. Couples the redox reaction to proton translocation (for every two electrons transferred, four hydrogen ions are translocated across the cytoplasmic membrane), and thus conserves the redox energy in a proton gradient.</text>
</comment>
<feature type="transmembrane region" description="Helical" evidence="7">
    <location>
        <begin position="491"/>
        <end position="510"/>
    </location>
</feature>
<protein>
    <submittedName>
        <fullName evidence="10">NAD(P)H-quinone oxidoreductase subunit F</fullName>
    </submittedName>
</protein>
<feature type="transmembrane region" description="Helical" evidence="7">
    <location>
        <begin position="454"/>
        <end position="479"/>
    </location>
</feature>
<evidence type="ECO:0000259" key="9">
    <source>
        <dbReference type="Pfam" id="PF00662"/>
    </source>
</evidence>
<reference evidence="10 11" key="1">
    <citation type="journal article" date="2015" name="Genome Announc.">
        <title>Draft Genome Sequence of Filamentous Marine Cyanobacterium Lyngbya confervoides Strain BDU141951.</title>
        <authorList>
            <person name="Chandrababunaidu M.M."/>
            <person name="Sen D."/>
            <person name="Tripathy S."/>
        </authorList>
    </citation>
    <scope>NUCLEOTIDE SEQUENCE [LARGE SCALE GENOMIC DNA]</scope>
    <source>
        <strain evidence="10 11">BDU141951</strain>
    </source>
</reference>
<evidence type="ECO:0000256" key="3">
    <source>
        <dbReference type="ARBA" id="ARBA00022989"/>
    </source>
</evidence>
<evidence type="ECO:0000256" key="5">
    <source>
        <dbReference type="ARBA" id="ARBA00025624"/>
    </source>
</evidence>
<dbReference type="EMBL" id="JTHE03000053">
    <property type="protein sequence ID" value="MCM1983049.1"/>
    <property type="molecule type" value="Genomic_DNA"/>
</dbReference>
<dbReference type="Gene3D" id="1.20.5.2700">
    <property type="match status" value="1"/>
</dbReference>
<dbReference type="PRINTS" id="PR01434">
    <property type="entry name" value="NADHDHGNASE5"/>
</dbReference>
<sequence>MAQYFLQTCWWIPLYCLLGAIATIPWAANIIKRSGPRPAAYLNILLSLTAFIHGVLAFIAIRGDLTQTLSVNWLDIADLKISLSFELSPVSLAALTLVTFMSLIAQVYALGYMEKDWAMARFFGLLGFFEAALTAFSLSNSLFLSYGLLEMLTLSTLLLVGFWYAQPLVVTAARDAFLTKRVGDVLLLMGVISVSYYAKSLDFRDIYDWVDHAQISTTTATLLCLALIAGPTGKCAQFPLNLWLDEAMEGPAPASILRNSVVVSAGAYFLIKLEPVLILSPVACGVLVALGTITVIGSSLVSIAQMDIKRALSHSTSAYVGFVFIGVGNHWTNFALLVLLAHGVAKALLVTSQGSISLNSNCQNMSEMGGVWSRMPVTTTAFVVGSAGLVGLLPLGGFWAMREGIHAFRYEQIWIVALILLVNVLTAINLVRVFRLVFLGPSGPKMRRSPEANWMMVLPMVTLTVMTLLTPVFLGQLNVIPAPEYLYWDEIVPLMISGAVGCLIGAWMPLSRGVCPVKPRFQFLRQLLAYDFYLDIVYDRTVVAAVVLLSRLGTWCDRVIVDGLINFIGAASLRAGEVLRYSVGGQSQAYVLLILVSISFIGVFLTWSLW</sequence>
<dbReference type="GO" id="GO:0016020">
    <property type="term" value="C:membrane"/>
    <property type="evidence" value="ECO:0007669"/>
    <property type="project" value="UniProtKB-SubCell"/>
</dbReference>
<dbReference type="AlphaFoldDB" id="A0ABD4T323"/>
<dbReference type="InterPro" id="IPR003945">
    <property type="entry name" value="NU5C-like"/>
</dbReference>
<keyword evidence="4 7" id="KW-0472">Membrane</keyword>
<dbReference type="Pfam" id="PF00662">
    <property type="entry name" value="Proton_antipo_N"/>
    <property type="match status" value="1"/>
</dbReference>
<keyword evidence="11" id="KW-1185">Reference proteome</keyword>
<feature type="transmembrane region" description="Helical" evidence="7">
    <location>
        <begin position="122"/>
        <end position="146"/>
    </location>
</feature>
<feature type="transmembrane region" description="Helical" evidence="7">
    <location>
        <begin position="589"/>
        <end position="609"/>
    </location>
</feature>
<dbReference type="InterPro" id="IPR001516">
    <property type="entry name" value="Proton_antipo_N"/>
</dbReference>
<feature type="domain" description="NADH:quinone oxidoreductase/Mrp antiporter transmembrane" evidence="8">
    <location>
        <begin position="139"/>
        <end position="425"/>
    </location>
</feature>
<name>A0ABD4T323_9CYAN</name>
<gene>
    <name evidence="10" type="ORF">QQ91_0009460</name>
</gene>
<feature type="domain" description="NADH-Ubiquinone oxidoreductase (complex I) chain 5 N-terminal" evidence="9">
    <location>
        <begin position="73"/>
        <end position="123"/>
    </location>
</feature>
<evidence type="ECO:0000313" key="10">
    <source>
        <dbReference type="EMBL" id="MCM1983049.1"/>
    </source>
</evidence>
<comment type="caution">
    <text evidence="10">The sequence shown here is derived from an EMBL/GenBank/DDBJ whole genome shotgun (WGS) entry which is preliminary data.</text>
</comment>
<dbReference type="NCBIfam" id="NF005633">
    <property type="entry name" value="PRK07390.1"/>
    <property type="match status" value="1"/>
</dbReference>
<dbReference type="Pfam" id="PF00361">
    <property type="entry name" value="Proton_antipo_M"/>
    <property type="match status" value="1"/>
</dbReference>
<dbReference type="InterPro" id="IPR010217">
    <property type="entry name" value="NU5C2"/>
</dbReference>
<feature type="transmembrane region" description="Helical" evidence="7">
    <location>
        <begin position="278"/>
        <end position="304"/>
    </location>
</feature>
<evidence type="ECO:0000256" key="4">
    <source>
        <dbReference type="ARBA" id="ARBA00023136"/>
    </source>
</evidence>
<evidence type="ECO:0000313" key="11">
    <source>
        <dbReference type="Proteomes" id="UP000031561"/>
    </source>
</evidence>
<feature type="transmembrane region" description="Helical" evidence="7">
    <location>
        <begin position="413"/>
        <end position="434"/>
    </location>
</feature>
<dbReference type="NCBIfam" id="TIGR01960">
    <property type="entry name" value="ndhF3_CO2"/>
    <property type="match status" value="1"/>
</dbReference>
<dbReference type="GO" id="GO:0012505">
    <property type="term" value="C:endomembrane system"/>
    <property type="evidence" value="ECO:0007669"/>
    <property type="project" value="UniProtKB-SubCell"/>
</dbReference>
<feature type="transmembrane region" description="Helical" evidence="7">
    <location>
        <begin position="377"/>
        <end position="401"/>
    </location>
</feature>
<evidence type="ECO:0000259" key="8">
    <source>
        <dbReference type="Pfam" id="PF00361"/>
    </source>
</evidence>
<feature type="transmembrane region" description="Helical" evidence="7">
    <location>
        <begin position="40"/>
        <end position="61"/>
    </location>
</feature>
<evidence type="ECO:0000256" key="2">
    <source>
        <dbReference type="ARBA" id="ARBA00022692"/>
    </source>
</evidence>
<proteinExistence type="predicted"/>
<feature type="transmembrane region" description="Helical" evidence="7">
    <location>
        <begin position="90"/>
        <end position="110"/>
    </location>
</feature>
<keyword evidence="2 6" id="KW-0812">Transmembrane</keyword>